<protein>
    <submittedName>
        <fullName evidence="3">Phospholipid/cholesterol/gamma-HCH transport system substrate-binding protein</fullName>
    </submittedName>
</protein>
<dbReference type="PANTHER" id="PTHR36698">
    <property type="entry name" value="BLL5892 PROTEIN"/>
    <property type="match status" value="1"/>
</dbReference>
<evidence type="ECO:0000259" key="2">
    <source>
        <dbReference type="Pfam" id="PF02470"/>
    </source>
</evidence>
<organism evidence="3 4">
    <name type="scientific">Sphingobium boeckii</name>
    <dbReference type="NCBI Taxonomy" id="1082345"/>
    <lineage>
        <taxon>Bacteria</taxon>
        <taxon>Pseudomonadati</taxon>
        <taxon>Pseudomonadota</taxon>
        <taxon>Alphaproteobacteria</taxon>
        <taxon>Sphingomonadales</taxon>
        <taxon>Sphingomonadaceae</taxon>
        <taxon>Sphingobium</taxon>
    </lineage>
</organism>
<evidence type="ECO:0000256" key="1">
    <source>
        <dbReference type="SAM" id="Phobius"/>
    </source>
</evidence>
<dbReference type="AlphaFoldDB" id="A0A7W9AIX2"/>
<name>A0A7W9AIX2_9SPHN</name>
<dbReference type="PANTHER" id="PTHR36698:SF2">
    <property type="entry name" value="MCE_MLAD DOMAIN-CONTAINING PROTEIN"/>
    <property type="match status" value="1"/>
</dbReference>
<feature type="transmembrane region" description="Helical" evidence="1">
    <location>
        <begin position="7"/>
        <end position="29"/>
    </location>
</feature>
<dbReference type="EMBL" id="JACIJC010000004">
    <property type="protein sequence ID" value="MBB5686413.1"/>
    <property type="molecule type" value="Genomic_DNA"/>
</dbReference>
<proteinExistence type="predicted"/>
<dbReference type="Pfam" id="PF02470">
    <property type="entry name" value="MlaD"/>
    <property type="match status" value="1"/>
</dbReference>
<sequence>METRSNHVLVGGVVLALLGALAIFLVWLAQLGGGNEKQYDIFFKQSVDGLAKGSAVSFSGVPSGQVDEIALWPLDPQFVRVRIRVKEETPVLQGTTATIAGVGFTGVSQINLDGAVKDAPPIVNEGPAGKPVIPTKPGALGELLSNAPQLLERLTTLTERLTLMLSDKNQASIAGILANVNRLSDNLADRGPEIAATLAETRLTVQKAGVAVEEIGKLAGTTNALLDEQGRPLMAELTKTVASAQSSMANLDAAIGDARPGLQAFSKQTIPEVGLLVRDLRDMSEALSAVAGKLDRGGAGSIIGAPKLPTYKPKGN</sequence>
<dbReference type="InterPro" id="IPR003399">
    <property type="entry name" value="Mce/MlaD"/>
</dbReference>
<keyword evidence="1" id="KW-0472">Membrane</keyword>
<gene>
    <name evidence="3" type="ORF">FHS49_002437</name>
</gene>
<comment type="caution">
    <text evidence="3">The sequence shown here is derived from an EMBL/GenBank/DDBJ whole genome shotgun (WGS) entry which is preliminary data.</text>
</comment>
<keyword evidence="4" id="KW-1185">Reference proteome</keyword>
<evidence type="ECO:0000313" key="3">
    <source>
        <dbReference type="EMBL" id="MBB5686413.1"/>
    </source>
</evidence>
<accession>A0A7W9AIX2</accession>
<keyword evidence="1" id="KW-0812">Transmembrane</keyword>
<dbReference type="Proteomes" id="UP000549617">
    <property type="component" value="Unassembled WGS sequence"/>
</dbReference>
<reference evidence="3 4" key="1">
    <citation type="submission" date="2020-08" db="EMBL/GenBank/DDBJ databases">
        <title>Genomic Encyclopedia of Type Strains, Phase IV (KMG-IV): sequencing the most valuable type-strain genomes for metagenomic binning, comparative biology and taxonomic classification.</title>
        <authorList>
            <person name="Goeker M."/>
        </authorList>
    </citation>
    <scope>NUCLEOTIDE SEQUENCE [LARGE SCALE GENOMIC DNA]</scope>
    <source>
        <strain evidence="3 4">DSM 25079</strain>
    </source>
</reference>
<feature type="domain" description="Mce/MlaD" evidence="2">
    <location>
        <begin position="41"/>
        <end position="113"/>
    </location>
</feature>
<evidence type="ECO:0000313" key="4">
    <source>
        <dbReference type="Proteomes" id="UP000549617"/>
    </source>
</evidence>
<keyword evidence="1" id="KW-1133">Transmembrane helix</keyword>
<dbReference type="RefSeq" id="WP_184018834.1">
    <property type="nucleotide sequence ID" value="NZ_JACIJC010000004.1"/>
</dbReference>